<dbReference type="InterPro" id="IPR005828">
    <property type="entry name" value="MFS_sugar_transport-like"/>
</dbReference>
<dbReference type="PROSITE" id="PS50850">
    <property type="entry name" value="MFS"/>
    <property type="match status" value="1"/>
</dbReference>
<dbReference type="EMBL" id="JW865589">
    <property type="protein sequence ID" value="AFO98106.1"/>
    <property type="molecule type" value="mRNA"/>
</dbReference>
<dbReference type="Pfam" id="PF00083">
    <property type="entry name" value="Sugar_tr"/>
    <property type="match status" value="1"/>
</dbReference>
<evidence type="ECO:0000256" key="10">
    <source>
        <dbReference type="ARBA" id="ARBA00023128"/>
    </source>
</evidence>
<evidence type="ECO:0000256" key="16">
    <source>
        <dbReference type="ARBA" id="ARBA00035901"/>
    </source>
</evidence>
<evidence type="ECO:0000256" key="6">
    <source>
        <dbReference type="ARBA" id="ARBA00022475"/>
    </source>
</evidence>
<dbReference type="SUPFAM" id="SSF103473">
    <property type="entry name" value="MFS general substrate transporter"/>
    <property type="match status" value="1"/>
</dbReference>
<dbReference type="GO" id="GO:0016324">
    <property type="term" value="C:apical plasma membrane"/>
    <property type="evidence" value="ECO:0007669"/>
    <property type="project" value="UniProtKB-SubCell"/>
</dbReference>
<comment type="catalytic activity">
    <reaction evidence="18">
        <text>dopamine(out) = dopamine(in)</text>
        <dbReference type="Rhea" id="RHEA:73863"/>
        <dbReference type="ChEBI" id="CHEBI:59905"/>
    </reaction>
</comment>
<keyword evidence="9" id="KW-0406">Ion transport</keyword>
<dbReference type="PANTHER" id="PTHR24064">
    <property type="entry name" value="SOLUTE CARRIER FAMILY 22 MEMBER"/>
    <property type="match status" value="1"/>
</dbReference>
<evidence type="ECO:0000256" key="18">
    <source>
        <dbReference type="ARBA" id="ARBA00036483"/>
    </source>
</evidence>
<evidence type="ECO:0000256" key="15">
    <source>
        <dbReference type="ARBA" id="ARBA00035897"/>
    </source>
</evidence>
<dbReference type="GO" id="GO:0008504">
    <property type="term" value="F:monoamine transmembrane transporter activity"/>
    <property type="evidence" value="ECO:0007669"/>
    <property type="project" value="UniProtKB-ARBA"/>
</dbReference>
<sequence>MLTFDDVLKEVGEFGKYQKWITLILSISGVTFSFLIVVVIFLGTPPKHRCKTPGSAELRERCGWSLEEEMNYTLPLDSSSSTSYSQCEKYNIDWNTTFVSCENPLLSIQNGTSDMPRTGCNDGWVFESSRSSIVIEYELVCKDAWMLDMSQASIETGFLVGAIITGYIADRFGRKVCLLISLFGVALTGIIVSFAPNYPLFLIFRILQGIFGRGICITNAVIATEIVGAKYRKVVAIITQSAFGVGIMLLPGIAYWIRSWKGLQIAASVPNFILLLYCCLIPESPRWLLSRKRNREAFKITQHMAEQNGKCLPANYNEMLLGENITGEISNPSILDLFRTPQMRKHTLILMYSWFTGAVVYLGLILRLGLQEDDVYFDVFIAGVVELPATFLSVIAVDRVGRRKPFILSNLMAGLFCVISIFISKEMYWLKSCLVTLGRFAITMSFSVLYLVNTELYPTSIRNLGVSVCSSLSDIGGIVTPFLLFRLGFIWSELPIIVFGVLALSCSGLLLLLPETRGMRLPETVEDVENISRLYEWDHDVTKEMINISTST</sequence>
<feature type="domain" description="Major facilitator superfamily (MFS) profile" evidence="28">
    <location>
        <begin position="21"/>
        <end position="517"/>
    </location>
</feature>
<evidence type="ECO:0000256" key="24">
    <source>
        <dbReference type="ARBA" id="ARBA00037001"/>
    </source>
</evidence>
<evidence type="ECO:0000256" key="5">
    <source>
        <dbReference type="ARBA" id="ARBA00022448"/>
    </source>
</evidence>
<feature type="transmembrane region" description="Helical" evidence="27">
    <location>
        <begin position="201"/>
        <end position="222"/>
    </location>
</feature>
<dbReference type="OMA" id="RLYEWDH"/>
<proteinExistence type="evidence at transcript level"/>
<feature type="transmembrane region" description="Helical" evidence="27">
    <location>
        <begin position="375"/>
        <end position="397"/>
    </location>
</feature>
<dbReference type="RefSeq" id="XP_007896508.1">
    <property type="nucleotide sequence ID" value="XM_007898317.2"/>
</dbReference>
<dbReference type="GO" id="GO:0051608">
    <property type="term" value="P:histamine transport"/>
    <property type="evidence" value="ECO:0007669"/>
    <property type="project" value="UniProtKB-ARBA"/>
</dbReference>
<feature type="transmembrane region" description="Helical" evidence="27">
    <location>
        <begin position="263"/>
        <end position="282"/>
    </location>
</feature>
<evidence type="ECO:0000256" key="9">
    <source>
        <dbReference type="ARBA" id="ARBA00023065"/>
    </source>
</evidence>
<dbReference type="GO" id="GO:0031966">
    <property type="term" value="C:mitochondrial membrane"/>
    <property type="evidence" value="ECO:0007669"/>
    <property type="project" value="UniProtKB-SubCell"/>
</dbReference>
<comment type="catalytic activity">
    <reaction evidence="22">
        <text>(R)-noradrenaline(out) = (R)-noradrenaline(in)</text>
        <dbReference type="Rhea" id="RHEA:73871"/>
        <dbReference type="ChEBI" id="CHEBI:72587"/>
    </reaction>
</comment>
<protein>
    <recommendedName>
        <fullName evidence="25">Solute carrier family 22 member 3</fullName>
    </recommendedName>
    <alternativeName>
        <fullName evidence="26">Organic cation transporter 3</fullName>
    </alternativeName>
</protein>
<comment type="catalytic activity">
    <reaction evidence="21">
        <text>guanidine(out) = guanidine(in)</text>
        <dbReference type="Rhea" id="RHEA:73883"/>
        <dbReference type="ChEBI" id="CHEBI:30087"/>
    </reaction>
</comment>
<comment type="catalytic activity">
    <reaction evidence="24">
        <text>histamine(out) = histamine(in)</text>
        <dbReference type="Rhea" id="RHEA:73879"/>
        <dbReference type="ChEBI" id="CHEBI:58432"/>
    </reaction>
</comment>
<accession>V9KJG5</accession>
<reference evidence="31" key="2">
    <citation type="journal article" date="2007" name="PLoS Biol.">
        <title>Survey sequencing and comparative analysis of the elephant shark (Callorhinchus milii) genome.</title>
        <authorList>
            <person name="Venkatesh B."/>
            <person name="Kirkness E.F."/>
            <person name="Loh Y.H."/>
            <person name="Halpern A.L."/>
            <person name="Lee A.P."/>
            <person name="Johnson J."/>
            <person name="Dandona N."/>
            <person name="Viswanathan L.D."/>
            <person name="Tay A."/>
            <person name="Venter J.C."/>
            <person name="Strausberg R.L."/>
            <person name="Brenner S."/>
        </authorList>
    </citation>
    <scope>NUCLEOTIDE SEQUENCE [LARGE SCALE GENOMIC DNA]</scope>
</reference>
<dbReference type="Proteomes" id="UP000314986">
    <property type="component" value="Unassembled WGS sequence"/>
</dbReference>
<dbReference type="FunFam" id="1.20.1250.20:FF:000165">
    <property type="entry name" value="Solute carrier family 22 member 3"/>
    <property type="match status" value="1"/>
</dbReference>
<reference evidence="29 31" key="3">
    <citation type="journal article" date="2014" name="Nature">
        <title>Elephant shark genome provides unique insights into gnathostome evolution.</title>
        <authorList>
            <consortium name="International Elephant Shark Genome Sequencing Consortium"/>
            <person name="Venkatesh B."/>
            <person name="Lee A.P."/>
            <person name="Ravi V."/>
            <person name="Maurya A.K."/>
            <person name="Lian M.M."/>
            <person name="Swann J.B."/>
            <person name="Ohta Y."/>
            <person name="Flajnik M.F."/>
            <person name="Sutoh Y."/>
            <person name="Kasahara M."/>
            <person name="Hoon S."/>
            <person name="Gangu V."/>
            <person name="Roy S.W."/>
            <person name="Irimia M."/>
            <person name="Korzh V."/>
            <person name="Kondrychyn I."/>
            <person name="Lim Z.W."/>
            <person name="Tay B.H."/>
            <person name="Tohari S."/>
            <person name="Kong K.W."/>
            <person name="Ho S."/>
            <person name="Lorente-Galdos B."/>
            <person name="Quilez J."/>
            <person name="Marques-Bonet T."/>
            <person name="Raney B.J."/>
            <person name="Ingham P.W."/>
            <person name="Tay A."/>
            <person name="Hillier L.W."/>
            <person name="Minx P."/>
            <person name="Boehm T."/>
            <person name="Wilson R.K."/>
            <person name="Brenner S."/>
            <person name="Warren W.C."/>
        </authorList>
    </citation>
    <scope>NUCLEOTIDE SEQUENCE</scope>
    <source>
        <tissue evidence="29">Kidney</tissue>
    </source>
</reference>
<keyword evidence="31" id="KW-1185">Reference proteome</keyword>
<feature type="transmembrane region" description="Helical" evidence="27">
    <location>
        <begin position="20"/>
        <end position="42"/>
    </location>
</feature>
<comment type="catalytic activity">
    <reaction evidence="16">
        <text>L-histidyl-L-proline diketopiperazine(in) = L-histidyl-L-proline diketopiperazine(out)</text>
        <dbReference type="Rhea" id="RHEA:74787"/>
        <dbReference type="ChEBI" id="CHEBI:90039"/>
    </reaction>
</comment>
<evidence type="ECO:0000256" key="13">
    <source>
        <dbReference type="ARBA" id="ARBA00023242"/>
    </source>
</evidence>
<evidence type="ECO:0000256" key="8">
    <source>
        <dbReference type="ARBA" id="ARBA00022989"/>
    </source>
</evidence>
<feature type="transmembrane region" description="Helical" evidence="27">
    <location>
        <begin position="490"/>
        <end position="513"/>
    </location>
</feature>
<evidence type="ECO:0000256" key="20">
    <source>
        <dbReference type="ARBA" id="ARBA00036661"/>
    </source>
</evidence>
<dbReference type="Ensembl" id="ENSCMIT00000045229.1">
    <property type="protein sequence ID" value="ENSCMIP00000044590.1"/>
    <property type="gene ID" value="ENSCMIG00000018436.1"/>
</dbReference>
<dbReference type="OrthoDB" id="5141738at2759"/>
<evidence type="ECO:0000256" key="25">
    <source>
        <dbReference type="ARBA" id="ARBA00072456"/>
    </source>
</evidence>
<gene>
    <name evidence="30" type="primary">LOC103181668</name>
</gene>
<organism evidence="29">
    <name type="scientific">Callorhinchus milii</name>
    <name type="common">Ghost shark</name>
    <dbReference type="NCBI Taxonomy" id="7868"/>
    <lineage>
        <taxon>Eukaryota</taxon>
        <taxon>Metazoa</taxon>
        <taxon>Chordata</taxon>
        <taxon>Craniata</taxon>
        <taxon>Vertebrata</taxon>
        <taxon>Chondrichthyes</taxon>
        <taxon>Holocephali</taxon>
        <taxon>Chimaeriformes</taxon>
        <taxon>Callorhinchidae</taxon>
        <taxon>Callorhinchus</taxon>
    </lineage>
</organism>
<comment type="catalytic activity">
    <reaction evidence="14">
        <text>agmatine(out) = agmatine(in)</text>
        <dbReference type="Rhea" id="RHEA:72131"/>
        <dbReference type="ChEBI" id="CHEBI:58145"/>
    </reaction>
</comment>
<dbReference type="STRING" id="7868.ENSCMIP00000044590"/>
<evidence type="ECO:0000256" key="21">
    <source>
        <dbReference type="ARBA" id="ARBA00036754"/>
    </source>
</evidence>
<evidence type="ECO:0000313" key="29">
    <source>
        <dbReference type="EMBL" id="AFO98106.1"/>
    </source>
</evidence>
<comment type="catalytic activity">
    <reaction evidence="19">
        <text>spermidine(in) = spermidine(out)</text>
        <dbReference type="Rhea" id="RHEA:35039"/>
        <dbReference type="ChEBI" id="CHEBI:57834"/>
    </reaction>
</comment>
<feature type="transmembrane region" description="Helical" evidence="27">
    <location>
        <begin position="234"/>
        <end position="257"/>
    </location>
</feature>
<dbReference type="GO" id="GO:0006837">
    <property type="term" value="P:serotonin transport"/>
    <property type="evidence" value="ECO:0007669"/>
    <property type="project" value="UniProtKB-ARBA"/>
</dbReference>
<keyword evidence="8 27" id="KW-1133">Transmembrane helix</keyword>
<evidence type="ECO:0000256" key="3">
    <source>
        <dbReference type="ARBA" id="ARBA00004554"/>
    </source>
</evidence>
<comment type="subcellular location">
    <subcellularLocation>
        <location evidence="2">Apical cell membrane</location>
        <topology evidence="2">Multi-pass membrane protein</topology>
    </subcellularLocation>
    <subcellularLocation>
        <location evidence="3">Basolateral cell membrane</location>
        <topology evidence="3">Multi-pass membrane protein</topology>
    </subcellularLocation>
    <subcellularLocation>
        <location evidence="1">Mitochondrion membrane</location>
    </subcellularLocation>
    <subcellularLocation>
        <location evidence="4">Nucleus outer membrane</location>
    </subcellularLocation>
</comment>
<evidence type="ECO:0000256" key="17">
    <source>
        <dbReference type="ARBA" id="ARBA00036470"/>
    </source>
</evidence>
<keyword evidence="12" id="KW-0325">Glycoprotein</keyword>
<dbReference type="GO" id="GO:0015872">
    <property type="term" value="P:dopamine transport"/>
    <property type="evidence" value="ECO:0007669"/>
    <property type="project" value="UniProtKB-ARBA"/>
</dbReference>
<evidence type="ECO:0000256" key="27">
    <source>
        <dbReference type="SAM" id="Phobius"/>
    </source>
</evidence>
<evidence type="ECO:0000313" key="31">
    <source>
        <dbReference type="Proteomes" id="UP000314986"/>
    </source>
</evidence>
<dbReference type="PROSITE" id="PS00216">
    <property type="entry name" value="SUGAR_TRANSPORT_1"/>
    <property type="match status" value="2"/>
</dbReference>
<comment type="catalytic activity">
    <reaction evidence="23">
        <text>tyramine(in) = tyramine(out)</text>
        <dbReference type="Rhea" id="RHEA:74783"/>
        <dbReference type="ChEBI" id="CHEBI:327995"/>
    </reaction>
</comment>
<evidence type="ECO:0000256" key="2">
    <source>
        <dbReference type="ARBA" id="ARBA00004424"/>
    </source>
</evidence>
<feature type="transmembrane region" description="Helical" evidence="27">
    <location>
        <begin position="406"/>
        <end position="423"/>
    </location>
</feature>
<dbReference type="GeneTree" id="ENSGT00940000155089"/>
<evidence type="ECO:0000259" key="28">
    <source>
        <dbReference type="PROSITE" id="PS50850"/>
    </source>
</evidence>
<keyword evidence="5" id="KW-0813">Transport</keyword>
<keyword evidence="10" id="KW-0496">Mitochondrion</keyword>
<dbReference type="Gene3D" id="1.20.1250.20">
    <property type="entry name" value="MFS general substrate transporter like domains"/>
    <property type="match status" value="1"/>
</dbReference>
<evidence type="ECO:0000256" key="19">
    <source>
        <dbReference type="ARBA" id="ARBA00036490"/>
    </source>
</evidence>
<dbReference type="GO" id="GO:0005326">
    <property type="term" value="F:neurotransmitter transmembrane transporter activity"/>
    <property type="evidence" value="ECO:0007669"/>
    <property type="project" value="UniProtKB-ARBA"/>
</dbReference>
<evidence type="ECO:0000256" key="12">
    <source>
        <dbReference type="ARBA" id="ARBA00023180"/>
    </source>
</evidence>
<dbReference type="GO" id="GO:0006811">
    <property type="term" value="P:monoatomic ion transport"/>
    <property type="evidence" value="ECO:0007669"/>
    <property type="project" value="UniProtKB-KW"/>
</dbReference>
<evidence type="ECO:0000313" key="30">
    <source>
        <dbReference type="Ensembl" id="ENSCMIP00000044590.1"/>
    </source>
</evidence>
<comment type="catalytic activity">
    <reaction evidence="20">
        <text>(R)-salsolinol(in) = (R)-salsolinol(out)</text>
        <dbReference type="Rhea" id="RHEA:74791"/>
        <dbReference type="ChEBI" id="CHEBI:194082"/>
    </reaction>
</comment>
<dbReference type="AlphaFoldDB" id="V9KJG5"/>
<reference evidence="30" key="4">
    <citation type="submission" date="2025-05" db="UniProtKB">
        <authorList>
            <consortium name="Ensembl"/>
        </authorList>
    </citation>
    <scope>IDENTIFICATION</scope>
</reference>
<dbReference type="InterPro" id="IPR036259">
    <property type="entry name" value="MFS_trans_sf"/>
</dbReference>
<evidence type="ECO:0000256" key="11">
    <source>
        <dbReference type="ARBA" id="ARBA00023136"/>
    </source>
</evidence>
<keyword evidence="13" id="KW-0539">Nucleus</keyword>
<dbReference type="GeneID" id="103181668"/>
<evidence type="ECO:0000256" key="26">
    <source>
        <dbReference type="ARBA" id="ARBA00079877"/>
    </source>
</evidence>
<dbReference type="GO" id="GO:0015874">
    <property type="term" value="P:norepinephrine transport"/>
    <property type="evidence" value="ECO:0007669"/>
    <property type="project" value="UniProtKB-ARBA"/>
</dbReference>
<evidence type="ECO:0000256" key="4">
    <source>
        <dbReference type="ARBA" id="ARBA00004649"/>
    </source>
</evidence>
<dbReference type="InterPro" id="IPR020846">
    <property type="entry name" value="MFS_dom"/>
</dbReference>
<evidence type="ECO:0000256" key="1">
    <source>
        <dbReference type="ARBA" id="ARBA00004325"/>
    </source>
</evidence>
<dbReference type="GO" id="GO:0015651">
    <property type="term" value="F:quaternary ammonium group transmembrane transporter activity"/>
    <property type="evidence" value="ECO:0007669"/>
    <property type="project" value="UniProtKB-ARBA"/>
</dbReference>
<evidence type="ECO:0000256" key="14">
    <source>
        <dbReference type="ARBA" id="ARBA00035884"/>
    </source>
</evidence>
<comment type="catalytic activity">
    <reaction evidence="15">
        <text>(R)-adrenaline(out) = (R)-adrenaline(in)</text>
        <dbReference type="Rhea" id="RHEA:73875"/>
        <dbReference type="ChEBI" id="CHEBI:71406"/>
    </reaction>
</comment>
<dbReference type="KEGG" id="cmk:103181668"/>
<evidence type="ECO:0000256" key="23">
    <source>
        <dbReference type="ARBA" id="ARBA00036998"/>
    </source>
</evidence>
<feature type="transmembrane region" description="Helical" evidence="27">
    <location>
        <begin position="176"/>
        <end position="195"/>
    </location>
</feature>
<feature type="transmembrane region" description="Helical" evidence="27">
    <location>
        <begin position="349"/>
        <end position="369"/>
    </location>
</feature>
<name>V9KJG5_CALMI</name>
<dbReference type="InterPro" id="IPR005829">
    <property type="entry name" value="Sugar_transporter_CS"/>
</dbReference>
<feature type="transmembrane region" description="Helical" evidence="27">
    <location>
        <begin position="429"/>
        <end position="452"/>
    </location>
</feature>
<dbReference type="GO" id="GO:0005640">
    <property type="term" value="C:nuclear outer membrane"/>
    <property type="evidence" value="ECO:0007669"/>
    <property type="project" value="UniProtKB-SubCell"/>
</dbReference>
<keyword evidence="7 27" id="KW-0812">Transmembrane</keyword>
<reference evidence="31" key="1">
    <citation type="journal article" date="2006" name="Science">
        <title>Ancient noncoding elements conserved in the human genome.</title>
        <authorList>
            <person name="Venkatesh B."/>
            <person name="Kirkness E.F."/>
            <person name="Loh Y.H."/>
            <person name="Halpern A.L."/>
            <person name="Lee A.P."/>
            <person name="Johnson J."/>
            <person name="Dandona N."/>
            <person name="Viswanathan L.D."/>
            <person name="Tay A."/>
            <person name="Venter J.C."/>
            <person name="Strausberg R.L."/>
            <person name="Brenner S."/>
        </authorList>
    </citation>
    <scope>NUCLEOTIDE SEQUENCE [LARGE SCALE GENOMIC DNA]</scope>
</reference>
<evidence type="ECO:0000256" key="22">
    <source>
        <dbReference type="ARBA" id="ARBA00036845"/>
    </source>
</evidence>
<dbReference type="GO" id="GO:0016323">
    <property type="term" value="C:basolateral plasma membrane"/>
    <property type="evidence" value="ECO:0007669"/>
    <property type="project" value="UniProtKB-SubCell"/>
</dbReference>
<comment type="catalytic activity">
    <reaction evidence="17">
        <text>serotonin(out) = serotonin(in)</text>
        <dbReference type="Rhea" id="RHEA:73867"/>
        <dbReference type="ChEBI" id="CHEBI:350546"/>
    </reaction>
</comment>
<keyword evidence="6" id="KW-1003">Cell membrane</keyword>
<feature type="transmembrane region" description="Helical" evidence="27">
    <location>
        <begin position="464"/>
        <end position="484"/>
    </location>
</feature>
<keyword evidence="11 27" id="KW-0472">Membrane</keyword>
<evidence type="ECO:0000256" key="7">
    <source>
        <dbReference type="ARBA" id="ARBA00022692"/>
    </source>
</evidence>